<feature type="chain" id="PRO_5037640923" evidence="3">
    <location>
        <begin position="23"/>
        <end position="1050"/>
    </location>
</feature>
<feature type="compositionally biased region" description="Low complexity" evidence="2">
    <location>
        <begin position="389"/>
        <end position="408"/>
    </location>
</feature>
<proteinExistence type="predicted"/>
<name>A0A914CDZ2_9BILA</name>
<feature type="coiled-coil region" evidence="1">
    <location>
        <begin position="869"/>
        <end position="903"/>
    </location>
</feature>
<feature type="compositionally biased region" description="Basic and acidic residues" evidence="2">
    <location>
        <begin position="147"/>
        <end position="164"/>
    </location>
</feature>
<feature type="compositionally biased region" description="Polar residues" evidence="2">
    <location>
        <begin position="1010"/>
        <end position="1033"/>
    </location>
</feature>
<feature type="compositionally biased region" description="Polar residues" evidence="2">
    <location>
        <begin position="638"/>
        <end position="658"/>
    </location>
</feature>
<feature type="compositionally biased region" description="Polar residues" evidence="2">
    <location>
        <begin position="592"/>
        <end position="617"/>
    </location>
</feature>
<dbReference type="Proteomes" id="UP000887540">
    <property type="component" value="Unplaced"/>
</dbReference>
<keyword evidence="3" id="KW-0732">Signal</keyword>
<evidence type="ECO:0000256" key="1">
    <source>
        <dbReference type="SAM" id="Coils"/>
    </source>
</evidence>
<feature type="region of interest" description="Disordered" evidence="2">
    <location>
        <begin position="500"/>
        <end position="718"/>
    </location>
</feature>
<feature type="region of interest" description="Disordered" evidence="2">
    <location>
        <begin position="147"/>
        <end position="179"/>
    </location>
</feature>
<keyword evidence="4" id="KW-1185">Reference proteome</keyword>
<feature type="region of interest" description="Disordered" evidence="2">
    <location>
        <begin position="995"/>
        <end position="1050"/>
    </location>
</feature>
<evidence type="ECO:0000256" key="3">
    <source>
        <dbReference type="SAM" id="SignalP"/>
    </source>
</evidence>
<feature type="signal peptide" evidence="3">
    <location>
        <begin position="1"/>
        <end position="22"/>
    </location>
</feature>
<feature type="region of interest" description="Disordered" evidence="2">
    <location>
        <begin position="833"/>
        <end position="853"/>
    </location>
</feature>
<feature type="compositionally biased region" description="Low complexity" evidence="2">
    <location>
        <begin position="505"/>
        <end position="540"/>
    </location>
</feature>
<sequence length="1050" mass="112689">MAPRPFWIHLIIWTLAILGVYTAPNRVFGRPPQDLICASDRISGYVDQSGINREHWMRIGVKADSLHECARRCYEYIFCYSITFDITQKRPCIFYLHAATHCQGKQLTPIDKLNQDGPVTIECMKCMSDEEVVTLGLTTTTPLTTKKSEETPKIEFSHDEEAKQNKGHAQSSIDNPKLVLTPKDELTNKDIEDALKSKSIPATLGPGRGCVVTFQVDTQTSPDSLSTTETATVINANQCAYICFQNACTRAIFVPNTDEAGKSQCKLAFKDKEICSADRQTHYHFTTDKAVILSCFRCASELPTTISPLAELGTTSKLEAAEINKAVTSAQPNELQVTTSSGVEASSETPNITSSSGAETSTLGVTTLASKAVTPESTTSVTASTKNPTETTSSVQTSSSINEFTSSSPNIEFSTNVEIESTSKIPETTETGHEANNTSTIGTSPSKTEVSTSQLTSESVPPENSTPLTTNKPENEFNLDNVTSIEIRVTANLGLIEPEKEESTTVHTTTSLPLVSTTTSELEISTTNVKTESTSNVTETTESEHEATNTSTIGTTTPSTEVSTHQLTSETVPSEKSESTSEVPETTETGHEATNTSTIGTSPPSTEVSSPQLTSSVPPEISKVPETTETGHETTNTSIIGTSPPSTEVSSPQPTTESVPPEISQIPETTETGHEATNTSTIGTSPPSTEVSSPQLTSESIPPENSTPLTASKPENEFNLDNITSIEIRVTANPGLIESEQEESKTVPTTTSLPLVSTTTSELEISTTEASIEEADIVTSKIKASVDLNVKNESSIEMKLTGDINETSIPSSEASTVESTTISQVSTVSVTETSQKHTVSEESTTSLASKTATNEATTIPIEETTTARFETIQESLSEINKTLEKFEEKLEKAEEKLNGTEEAVTTEKTFVVTQSLGTTQQLGEIPENATTEILHEETNQQAISSTENLVTTVLASEVPSTTEAPTEIVKETLTVINKTLETLDETLEKIKEELNTTKEGTKPVSESPAVISSTTTQASLAETSTELNPTTNVPLEATTIKIETSQELRT</sequence>
<organism evidence="4 5">
    <name type="scientific">Acrobeloides nanus</name>
    <dbReference type="NCBI Taxonomy" id="290746"/>
    <lineage>
        <taxon>Eukaryota</taxon>
        <taxon>Metazoa</taxon>
        <taxon>Ecdysozoa</taxon>
        <taxon>Nematoda</taxon>
        <taxon>Chromadorea</taxon>
        <taxon>Rhabditida</taxon>
        <taxon>Tylenchina</taxon>
        <taxon>Cephalobomorpha</taxon>
        <taxon>Cephaloboidea</taxon>
        <taxon>Cephalobidae</taxon>
        <taxon>Acrobeloides</taxon>
    </lineage>
</organism>
<reference evidence="5" key="1">
    <citation type="submission" date="2022-11" db="UniProtKB">
        <authorList>
            <consortium name="WormBaseParasite"/>
        </authorList>
    </citation>
    <scope>IDENTIFICATION</scope>
</reference>
<feature type="compositionally biased region" description="Polar residues" evidence="2">
    <location>
        <begin position="409"/>
        <end position="475"/>
    </location>
</feature>
<evidence type="ECO:0000313" key="4">
    <source>
        <dbReference type="Proteomes" id="UP000887540"/>
    </source>
</evidence>
<feature type="compositionally biased region" description="Polar residues" evidence="2">
    <location>
        <begin position="331"/>
        <end position="388"/>
    </location>
</feature>
<keyword evidence="1" id="KW-0175">Coiled coil</keyword>
<feature type="region of interest" description="Disordered" evidence="2">
    <location>
        <begin position="331"/>
        <end position="475"/>
    </location>
</feature>
<feature type="compositionally biased region" description="Polar residues" evidence="2">
    <location>
        <begin position="666"/>
        <end position="710"/>
    </location>
</feature>
<feature type="compositionally biased region" description="Low complexity" evidence="2">
    <location>
        <begin position="548"/>
        <end position="572"/>
    </location>
</feature>
<evidence type="ECO:0000256" key="2">
    <source>
        <dbReference type="SAM" id="MobiDB-lite"/>
    </source>
</evidence>
<feature type="compositionally biased region" description="Polar residues" evidence="2">
    <location>
        <begin position="841"/>
        <end position="850"/>
    </location>
</feature>
<protein>
    <submittedName>
        <fullName evidence="5">Uncharacterized protein</fullName>
    </submittedName>
</protein>
<dbReference type="WBParaSite" id="ACRNAN_Path_93.g344.t1">
    <property type="protein sequence ID" value="ACRNAN_Path_93.g344.t1"/>
    <property type="gene ID" value="ACRNAN_Path_93.g344"/>
</dbReference>
<accession>A0A914CDZ2</accession>
<evidence type="ECO:0000313" key="5">
    <source>
        <dbReference type="WBParaSite" id="ACRNAN_Path_93.g344.t1"/>
    </source>
</evidence>
<dbReference type="AlphaFoldDB" id="A0A914CDZ2"/>